<dbReference type="Pfam" id="PF14322">
    <property type="entry name" value="SusD-like_3"/>
    <property type="match status" value="1"/>
</dbReference>
<evidence type="ECO:0000313" key="8">
    <source>
        <dbReference type="EMBL" id="WEK36008.1"/>
    </source>
</evidence>
<accession>A0AAJ5WSY1</accession>
<evidence type="ECO:0000256" key="1">
    <source>
        <dbReference type="ARBA" id="ARBA00004442"/>
    </source>
</evidence>
<evidence type="ECO:0000259" key="7">
    <source>
        <dbReference type="Pfam" id="PF14322"/>
    </source>
</evidence>
<dbReference type="Proteomes" id="UP001220610">
    <property type="component" value="Chromosome"/>
</dbReference>
<keyword evidence="3" id="KW-0732">Signal</keyword>
<dbReference type="InterPro" id="IPR033985">
    <property type="entry name" value="SusD-like_N"/>
</dbReference>
<dbReference type="EMBL" id="CP119311">
    <property type="protein sequence ID" value="WEK36008.1"/>
    <property type="molecule type" value="Genomic_DNA"/>
</dbReference>
<evidence type="ECO:0000256" key="2">
    <source>
        <dbReference type="ARBA" id="ARBA00006275"/>
    </source>
</evidence>
<dbReference type="SUPFAM" id="SSF48452">
    <property type="entry name" value="TPR-like"/>
    <property type="match status" value="1"/>
</dbReference>
<comment type="similarity">
    <text evidence="2">Belongs to the SusD family.</text>
</comment>
<keyword evidence="4" id="KW-0472">Membrane</keyword>
<organism evidence="8 9">
    <name type="scientific">Candidatus Pseudobacter hemicellulosilyticus</name>
    <dbReference type="NCBI Taxonomy" id="3121375"/>
    <lineage>
        <taxon>Bacteria</taxon>
        <taxon>Pseudomonadati</taxon>
        <taxon>Bacteroidota</taxon>
        <taxon>Chitinophagia</taxon>
        <taxon>Chitinophagales</taxon>
        <taxon>Chitinophagaceae</taxon>
        <taxon>Pseudobacter</taxon>
    </lineage>
</organism>
<feature type="domain" description="RagB/SusD" evidence="6">
    <location>
        <begin position="342"/>
        <end position="499"/>
    </location>
</feature>
<dbReference type="Pfam" id="PF07980">
    <property type="entry name" value="SusD_RagB"/>
    <property type="match status" value="1"/>
</dbReference>
<protein>
    <submittedName>
        <fullName evidence="8">RagB/SusD family nutrient uptake outer membrane protein</fullName>
    </submittedName>
</protein>
<evidence type="ECO:0000259" key="6">
    <source>
        <dbReference type="Pfam" id="PF07980"/>
    </source>
</evidence>
<dbReference type="AlphaFoldDB" id="A0AAJ5WSY1"/>
<name>A0AAJ5WSY1_9BACT</name>
<proteinExistence type="inferred from homology"/>
<dbReference type="InterPro" id="IPR011990">
    <property type="entry name" value="TPR-like_helical_dom_sf"/>
</dbReference>
<sequence>MKQLLYIAIAAGFCMISCGKDFLYKDDPTRISPDGFYRNKEEVNQALAGCYSQLQGIVNDQWLLNELITDNTTVDFNPGERGFAYRQEAFEYWTITSNNVINTDLYNRYYNAVFNINMGLMKLGGAAVIPDADRQPFEGQFRFLRAYHYFQLTQYYGDVILILEPFTDPSKAFEYKRVAAAAVYQQIEQDLTAAAGILPAVYDAGNAGRITKGAALSLLGKVYLTEKKYPEAINTLNQVTGLGYMLNQHYADNFDPGKKNGPESVFEVQYDGGSTLGEWSSFIYTFAPRESGAAVTGFPQSNPTGWNIPTRDIIAAYEKDDERKAASIGLDYTRASTGEVVPYIKKYAHAHAVYGRTNDNWPVLRYADVLLMLAEAMNEQSGPTADAYSYLNQVRVRAGLEGVENLDKDAFRDRVLHERRVELAFENWRWFDLKRTKTPAALAAFLNAHGAREKANPTVSRQGVPFSNTDYIFEEYEGWYPIPADERLVNKELTQNTGY</sequence>
<dbReference type="Gene3D" id="1.25.40.390">
    <property type="match status" value="1"/>
</dbReference>
<dbReference type="CDD" id="cd08977">
    <property type="entry name" value="SusD"/>
    <property type="match status" value="1"/>
</dbReference>
<keyword evidence="5" id="KW-0998">Cell outer membrane</keyword>
<gene>
    <name evidence="8" type="ORF">P0Y53_00720</name>
</gene>
<evidence type="ECO:0000256" key="5">
    <source>
        <dbReference type="ARBA" id="ARBA00023237"/>
    </source>
</evidence>
<evidence type="ECO:0000256" key="3">
    <source>
        <dbReference type="ARBA" id="ARBA00022729"/>
    </source>
</evidence>
<reference evidence="8" key="1">
    <citation type="submission" date="2023-03" db="EMBL/GenBank/DDBJ databases">
        <title>Andean soil-derived lignocellulolytic bacterial consortium as a source of novel taxa and putative plastic-active enzymes.</title>
        <authorList>
            <person name="Diaz-Garcia L."/>
            <person name="Chuvochina M."/>
            <person name="Feuerriegel G."/>
            <person name="Bunk B."/>
            <person name="Sproer C."/>
            <person name="Streit W.R."/>
            <person name="Rodriguez L.M."/>
            <person name="Overmann J."/>
            <person name="Jimenez D.J."/>
        </authorList>
    </citation>
    <scope>NUCLEOTIDE SEQUENCE</scope>
    <source>
        <strain evidence="8">MAG 7</strain>
    </source>
</reference>
<comment type="subcellular location">
    <subcellularLocation>
        <location evidence="1">Cell outer membrane</location>
    </subcellularLocation>
</comment>
<feature type="domain" description="SusD-like N-terminal" evidence="7">
    <location>
        <begin position="38"/>
        <end position="224"/>
    </location>
</feature>
<evidence type="ECO:0000313" key="9">
    <source>
        <dbReference type="Proteomes" id="UP001220610"/>
    </source>
</evidence>
<dbReference type="GO" id="GO:0009279">
    <property type="term" value="C:cell outer membrane"/>
    <property type="evidence" value="ECO:0007669"/>
    <property type="project" value="UniProtKB-SubCell"/>
</dbReference>
<dbReference type="InterPro" id="IPR012944">
    <property type="entry name" value="SusD_RagB_dom"/>
</dbReference>
<evidence type="ECO:0000256" key="4">
    <source>
        <dbReference type="ARBA" id="ARBA00023136"/>
    </source>
</evidence>